<dbReference type="CDD" id="cd08054">
    <property type="entry name" value="gp6"/>
    <property type="match status" value="1"/>
</dbReference>
<proteinExistence type="predicted"/>
<dbReference type="OrthoDB" id="4940937at2"/>
<dbReference type="KEGG" id="snk:CP967_08640"/>
<reference evidence="1 2" key="1">
    <citation type="submission" date="2017-09" db="EMBL/GenBank/DDBJ databases">
        <authorList>
            <person name="Lee N."/>
            <person name="Cho B.-K."/>
        </authorList>
    </citation>
    <scope>NUCLEOTIDE SEQUENCE [LARGE SCALE GENOMIC DNA]</scope>
    <source>
        <strain evidence="1 2">ATCC 12769</strain>
    </source>
</reference>
<organism evidence="1 2">
    <name type="scientific">Streptomyces nitrosporeus</name>
    <dbReference type="NCBI Taxonomy" id="28894"/>
    <lineage>
        <taxon>Bacteria</taxon>
        <taxon>Bacillati</taxon>
        <taxon>Actinomycetota</taxon>
        <taxon>Actinomycetes</taxon>
        <taxon>Kitasatosporales</taxon>
        <taxon>Streptomycetaceae</taxon>
        <taxon>Streptomyces</taxon>
    </lineage>
</organism>
<dbReference type="EMBL" id="CP023702">
    <property type="protein sequence ID" value="QEU72029.1"/>
    <property type="molecule type" value="Genomic_DNA"/>
</dbReference>
<protein>
    <submittedName>
        <fullName evidence="1">Phage gp6-like head-tail connector protein</fullName>
    </submittedName>
</protein>
<evidence type="ECO:0000313" key="2">
    <source>
        <dbReference type="Proteomes" id="UP000326178"/>
    </source>
</evidence>
<dbReference type="Gene3D" id="1.10.3230.30">
    <property type="entry name" value="Phage gp6-like head-tail connector protein"/>
    <property type="match status" value="1"/>
</dbReference>
<dbReference type="AlphaFoldDB" id="A0A5J6F6S8"/>
<dbReference type="RefSeq" id="WP_150487395.1">
    <property type="nucleotide sequence ID" value="NZ_BMUV01000001.1"/>
</dbReference>
<accession>A0A5J6F6S8</accession>
<evidence type="ECO:0000313" key="1">
    <source>
        <dbReference type="EMBL" id="QEU72029.1"/>
    </source>
</evidence>
<sequence length="182" mass="19262">MALLTLDEAKKQTDVRGDSHDAEIQLYIDALTAVIEGYVGVVEPREVTDTVTGQGPAVALLHPPVLSLTSLTPTEPGGAAVDVARLHVDGPSGVLAYTDRSRFCGGPWTAVYQAGRPVVPPTIRLAALLLFQHLWRTRNGPARGGGGSDDYNVTEPIPGFGYAVPNRVLELLEPYKLGPGIG</sequence>
<keyword evidence="2" id="KW-1185">Reference proteome</keyword>
<dbReference type="Proteomes" id="UP000326178">
    <property type="component" value="Chromosome"/>
</dbReference>
<name>A0A5J6F6S8_9ACTN</name>
<gene>
    <name evidence="1" type="ORF">CP967_08640</name>
</gene>